<feature type="coiled-coil region" evidence="1">
    <location>
        <begin position="105"/>
        <end position="142"/>
    </location>
</feature>
<evidence type="ECO:0000313" key="3">
    <source>
        <dbReference type="Proteomes" id="UP000815325"/>
    </source>
</evidence>
<dbReference type="SUPFAM" id="SSF161270">
    <property type="entry name" value="PspA lactotransferrin-binding region"/>
    <property type="match status" value="1"/>
</dbReference>
<proteinExistence type="predicted"/>
<gene>
    <name evidence="2" type="ORF">DUNSADRAFT_5173</name>
</gene>
<protein>
    <submittedName>
        <fullName evidence="2">Uncharacterized protein</fullName>
    </submittedName>
</protein>
<organism evidence="2 3">
    <name type="scientific">Dunaliella salina</name>
    <name type="common">Green alga</name>
    <name type="synonym">Protococcus salinus</name>
    <dbReference type="NCBI Taxonomy" id="3046"/>
    <lineage>
        <taxon>Eukaryota</taxon>
        <taxon>Viridiplantae</taxon>
        <taxon>Chlorophyta</taxon>
        <taxon>core chlorophytes</taxon>
        <taxon>Chlorophyceae</taxon>
        <taxon>CS clade</taxon>
        <taxon>Chlamydomonadales</taxon>
        <taxon>Dunaliellaceae</taxon>
        <taxon>Dunaliella</taxon>
    </lineage>
</organism>
<accession>A0ABQ7H7G9</accession>
<sequence length="148" mass="16107">MDIHARLSSLLQKALPNIPLQPSAALYIFRPASADKISLGSLLFILLVFSKLPSCAYILLLLLTVHIATTCLLHIINTAKLQTAEELLSPAQSQVQLLKVKNTKLEAVIDQVSGLRASIAAAQQQEQELASAKAQLDNQQKDLQKVSE</sequence>
<dbReference type="EMBL" id="MU069455">
    <property type="protein sequence ID" value="KAF5842801.1"/>
    <property type="molecule type" value="Genomic_DNA"/>
</dbReference>
<evidence type="ECO:0000313" key="2">
    <source>
        <dbReference type="EMBL" id="KAF5842801.1"/>
    </source>
</evidence>
<comment type="caution">
    <text evidence="2">The sequence shown here is derived from an EMBL/GenBank/DDBJ whole genome shotgun (WGS) entry which is preliminary data.</text>
</comment>
<keyword evidence="1" id="KW-0175">Coiled coil</keyword>
<dbReference type="Proteomes" id="UP000815325">
    <property type="component" value="Unassembled WGS sequence"/>
</dbReference>
<reference evidence="2" key="1">
    <citation type="submission" date="2017-08" db="EMBL/GenBank/DDBJ databases">
        <authorList>
            <person name="Polle J.E."/>
            <person name="Barry K."/>
            <person name="Cushman J."/>
            <person name="Schmutz J."/>
            <person name="Tran D."/>
            <person name="Hathwaick L.T."/>
            <person name="Yim W.C."/>
            <person name="Jenkins J."/>
            <person name="Mckie-Krisberg Z.M."/>
            <person name="Prochnik S."/>
            <person name="Lindquist E."/>
            <person name="Dockter R.B."/>
            <person name="Adam C."/>
            <person name="Molina H."/>
            <person name="Bunkerborg J."/>
            <person name="Jin E."/>
            <person name="Buchheim M."/>
            <person name="Magnuson J."/>
        </authorList>
    </citation>
    <scope>NUCLEOTIDE SEQUENCE</scope>
    <source>
        <strain evidence="2">CCAP 19/18</strain>
    </source>
</reference>
<keyword evidence="3" id="KW-1185">Reference proteome</keyword>
<evidence type="ECO:0000256" key="1">
    <source>
        <dbReference type="SAM" id="Coils"/>
    </source>
</evidence>
<name>A0ABQ7H7G9_DUNSA</name>